<feature type="domain" description="HTH deoR-type" evidence="4">
    <location>
        <begin position="55"/>
        <end position="110"/>
    </location>
</feature>
<dbReference type="GO" id="GO:0003677">
    <property type="term" value="F:DNA binding"/>
    <property type="evidence" value="ECO:0007669"/>
    <property type="project" value="UniProtKB-KW"/>
</dbReference>
<dbReference type="InterPro" id="IPR036390">
    <property type="entry name" value="WH_DNA-bd_sf"/>
</dbReference>
<dbReference type="PANTHER" id="PTHR30363:SF44">
    <property type="entry name" value="AGA OPERON TRANSCRIPTIONAL REPRESSOR-RELATED"/>
    <property type="match status" value="1"/>
</dbReference>
<dbReference type="GO" id="GO:0003700">
    <property type="term" value="F:DNA-binding transcription factor activity"/>
    <property type="evidence" value="ECO:0007669"/>
    <property type="project" value="InterPro"/>
</dbReference>
<protein>
    <submittedName>
        <fullName evidence="5">Transcriptional regulator of sugar metabolism, DeoR family</fullName>
    </submittedName>
</protein>
<dbReference type="PROSITE" id="PS51000">
    <property type="entry name" value="HTH_DEOR_2"/>
    <property type="match status" value="1"/>
</dbReference>
<dbReference type="PANTHER" id="PTHR30363">
    <property type="entry name" value="HTH-TYPE TRANSCRIPTIONAL REGULATOR SRLR-RELATED"/>
    <property type="match status" value="1"/>
</dbReference>
<gene>
    <name evidence="5" type="ordered locus">EFER_0343</name>
</gene>
<proteinExistence type="predicted"/>
<evidence type="ECO:0000256" key="2">
    <source>
        <dbReference type="ARBA" id="ARBA00023125"/>
    </source>
</evidence>
<dbReference type="Pfam" id="PF08220">
    <property type="entry name" value="HTH_DeoR"/>
    <property type="match status" value="1"/>
</dbReference>
<dbReference type="InterPro" id="IPR018356">
    <property type="entry name" value="Tscrpt_reg_HTH_DeoR_CS"/>
</dbReference>
<accession>B7LWI7</accession>
<dbReference type="EMBL" id="CU928158">
    <property type="protein sequence ID" value="CAQ87906.1"/>
    <property type="molecule type" value="Genomic_DNA"/>
</dbReference>
<evidence type="ECO:0000313" key="6">
    <source>
        <dbReference type="Proteomes" id="UP000000745"/>
    </source>
</evidence>
<dbReference type="InterPro" id="IPR014036">
    <property type="entry name" value="DeoR-like_C"/>
</dbReference>
<dbReference type="InterPro" id="IPR037171">
    <property type="entry name" value="NagB/RpiA_transferase-like"/>
</dbReference>
<reference evidence="6" key="1">
    <citation type="journal article" date="2009" name="PLoS Genet.">
        <title>Organised genome dynamics in the Escherichia coli species results in highly diverse adaptive paths.</title>
        <authorList>
            <person name="Touchon M."/>
            <person name="Hoede C."/>
            <person name="Tenaillon O."/>
            <person name="Barbe V."/>
            <person name="Baeriswyl S."/>
            <person name="Bidet P."/>
            <person name="Bingen E."/>
            <person name="Bonacorsi S."/>
            <person name="Bouchier C."/>
            <person name="Bouvet O."/>
            <person name="Calteau A."/>
            <person name="Chiapello H."/>
            <person name="Clermont O."/>
            <person name="Cruveiller S."/>
            <person name="Danchin A."/>
            <person name="Diard M."/>
            <person name="Dossat C."/>
            <person name="Karoui M.E."/>
            <person name="Frapy E."/>
            <person name="Garry L."/>
            <person name="Ghigo J.M."/>
            <person name="Gilles A.M."/>
            <person name="Johnson J."/>
            <person name="Le Bouguenec C."/>
            <person name="Lescat M."/>
            <person name="Mangenot S."/>
            <person name="Martinez-Jehanne V."/>
            <person name="Matic I."/>
            <person name="Nassif X."/>
            <person name="Oztas S."/>
            <person name="Petit M.A."/>
            <person name="Pichon C."/>
            <person name="Rouy Z."/>
            <person name="Ruf C.S."/>
            <person name="Schneider D."/>
            <person name="Tourret J."/>
            <person name="Vacherie B."/>
            <person name="Vallenet D."/>
            <person name="Medigue C."/>
            <person name="Rocha E.P.C."/>
            <person name="Denamur E."/>
        </authorList>
    </citation>
    <scope>NUCLEOTIDE SEQUENCE [LARGE SCALE GENOMIC DNA]</scope>
    <source>
        <strain evidence="6">ATCC 35469 / DSM 13698 / BCRC 15582 / CCUG 18766 / IAM 14443 / JCM 21226 / LMG 7866 / NBRC 102419 / NCTC 12128 / CDC 0568-73</strain>
    </source>
</reference>
<keyword evidence="1" id="KW-0805">Transcription regulation</keyword>
<dbReference type="SMART" id="SM00420">
    <property type="entry name" value="HTH_DEOR"/>
    <property type="match status" value="1"/>
</dbReference>
<dbReference type="KEGG" id="efe:EFER_0343"/>
<dbReference type="PROSITE" id="PS00894">
    <property type="entry name" value="HTH_DEOR_1"/>
    <property type="match status" value="1"/>
</dbReference>
<dbReference type="HOGENOM" id="CLU_060699_3_0_6"/>
<evidence type="ECO:0000256" key="1">
    <source>
        <dbReference type="ARBA" id="ARBA00023015"/>
    </source>
</evidence>
<keyword evidence="2" id="KW-0238">DNA-binding</keyword>
<dbReference type="SUPFAM" id="SSF46785">
    <property type="entry name" value="Winged helix' DNA-binding domain"/>
    <property type="match status" value="1"/>
</dbReference>
<evidence type="ECO:0000259" key="4">
    <source>
        <dbReference type="PROSITE" id="PS51000"/>
    </source>
</evidence>
<dbReference type="AlphaFoldDB" id="B7LWI7"/>
<organism evidence="5 6">
    <name type="scientific">Escherichia fergusonii (strain ATCC 35469 / DSM 13698 / CCUG 18766 / IAM 14443 / JCM 21226 / LMG 7866 / NBRC 102419 / NCTC 12128 / CDC 0568-73)</name>
    <dbReference type="NCBI Taxonomy" id="585054"/>
    <lineage>
        <taxon>Bacteria</taxon>
        <taxon>Pseudomonadati</taxon>
        <taxon>Pseudomonadota</taxon>
        <taxon>Gammaproteobacteria</taxon>
        <taxon>Enterobacterales</taxon>
        <taxon>Enterobacteriaceae</taxon>
        <taxon>Escherichia</taxon>
    </lineage>
</organism>
<dbReference type="Pfam" id="PF00455">
    <property type="entry name" value="DeoRC"/>
    <property type="match status" value="1"/>
</dbReference>
<dbReference type="InterPro" id="IPR001034">
    <property type="entry name" value="DeoR_HTH"/>
</dbReference>
<dbReference type="InterPro" id="IPR050313">
    <property type="entry name" value="Carb_Metab_HTH_regulators"/>
</dbReference>
<evidence type="ECO:0000256" key="3">
    <source>
        <dbReference type="ARBA" id="ARBA00023163"/>
    </source>
</evidence>
<dbReference type="SUPFAM" id="SSF100950">
    <property type="entry name" value="NagB/RpiA/CoA transferase-like"/>
    <property type="match status" value="1"/>
</dbReference>
<dbReference type="Proteomes" id="UP000000745">
    <property type="component" value="Chromosome"/>
</dbReference>
<keyword evidence="3" id="KW-0804">Transcription</keyword>
<dbReference type="SMART" id="SM01134">
    <property type="entry name" value="DeoRC"/>
    <property type="match status" value="1"/>
</dbReference>
<sequence length="311" mass="35016">MTRGGVFAPLYDILITRCQSRQYKPGSVMTQMSQDHSLNLFLAETLPGDSRQARQLARRQLIVEAVMAEGAIRIEEITERYGISLMTAHRDIDELAERGLLHKSRGVVSATSTSLVESSDLYRATRQLEEKQAIAEVAVTYLEPGQAIFLDDSTTVFQMARYLPARTPLTVITNSLTLMNELKNIRDLTLLGLGGQYHNWCNAFMGHMTREEIAGLRANTFFVSMSAIMGDTVFHQSAETVETKRAMFESAEKRFLLMDHTKFERRALYQFAHLREFDAVIVNQGTPVQVLRHLKDLGVNVVVAGMKVKAE</sequence>
<evidence type="ECO:0000313" key="5">
    <source>
        <dbReference type="EMBL" id="CAQ87906.1"/>
    </source>
</evidence>
<name>B7LWI7_ESCF3</name>
<keyword evidence="6" id="KW-1185">Reference proteome</keyword>